<proteinExistence type="predicted"/>
<dbReference type="PANTHER" id="PTHR43615:SF1">
    <property type="entry name" value="PPDK_N DOMAIN-CONTAINING PROTEIN"/>
    <property type="match status" value="1"/>
</dbReference>
<dbReference type="OrthoDB" id="9765468at2"/>
<organism evidence="2 3">
    <name type="scientific">Saccharothrix syringae</name>
    <name type="common">Nocardiopsis syringae</name>
    <dbReference type="NCBI Taxonomy" id="103733"/>
    <lineage>
        <taxon>Bacteria</taxon>
        <taxon>Bacillati</taxon>
        <taxon>Actinomycetota</taxon>
        <taxon>Actinomycetes</taxon>
        <taxon>Pseudonocardiales</taxon>
        <taxon>Pseudonocardiaceae</taxon>
        <taxon>Saccharothrix</taxon>
    </lineage>
</organism>
<accession>A0A5Q0GY42</accession>
<protein>
    <recommendedName>
        <fullName evidence="1">PEP-utilising enzyme mobile domain-containing protein</fullName>
    </recommendedName>
</protein>
<evidence type="ECO:0000313" key="2">
    <source>
        <dbReference type="EMBL" id="QFZ18414.1"/>
    </source>
</evidence>
<dbReference type="Pfam" id="PF00391">
    <property type="entry name" value="PEP-utilizers"/>
    <property type="match status" value="1"/>
</dbReference>
<dbReference type="SUPFAM" id="SSF52009">
    <property type="entry name" value="Phosphohistidine domain"/>
    <property type="match status" value="1"/>
</dbReference>
<dbReference type="Proteomes" id="UP000325787">
    <property type="component" value="Chromosome"/>
</dbReference>
<name>A0A5Q0GY42_SACSY</name>
<evidence type="ECO:0000259" key="1">
    <source>
        <dbReference type="Pfam" id="PF00391"/>
    </source>
</evidence>
<reference evidence="3" key="1">
    <citation type="journal article" date="2021" name="Curr. Microbiol.">
        <title>Complete genome of nocamycin-producing strain Saccharothrix syringae NRRL B-16468 reveals the biosynthetic potential for secondary metabolites.</title>
        <authorList>
            <person name="Mo X."/>
            <person name="Yang S."/>
        </authorList>
    </citation>
    <scope>NUCLEOTIDE SEQUENCE [LARGE SCALE GENOMIC DNA]</scope>
    <source>
        <strain evidence="3">ATCC 51364 / DSM 43886 / JCM 6844 / KCTC 9398 / NBRC 14523 / NRRL B-16468 / INA 2240</strain>
    </source>
</reference>
<dbReference type="InterPro" id="IPR051549">
    <property type="entry name" value="PEP_Utilizing_Enz"/>
</dbReference>
<dbReference type="AlphaFoldDB" id="A0A5Q0GY42"/>
<gene>
    <name evidence="2" type="ORF">EKG83_13800</name>
</gene>
<dbReference type="KEGG" id="ssyi:EKG83_13800"/>
<dbReference type="InterPro" id="IPR036637">
    <property type="entry name" value="Phosphohistidine_dom_sf"/>
</dbReference>
<dbReference type="EMBL" id="CP034550">
    <property type="protein sequence ID" value="QFZ18414.1"/>
    <property type="molecule type" value="Genomic_DNA"/>
</dbReference>
<evidence type="ECO:0000313" key="3">
    <source>
        <dbReference type="Proteomes" id="UP000325787"/>
    </source>
</evidence>
<feature type="domain" description="PEP-utilising enzyme mobile" evidence="1">
    <location>
        <begin position="444"/>
        <end position="514"/>
    </location>
</feature>
<dbReference type="RefSeq" id="WP_153278061.1">
    <property type="nucleotide sequence ID" value="NZ_CP034550.1"/>
</dbReference>
<dbReference type="PANTHER" id="PTHR43615">
    <property type="entry name" value="PHOSPHOENOLPYRUVATE SYNTHASE-RELATED"/>
    <property type="match status" value="1"/>
</dbReference>
<keyword evidence="3" id="KW-1185">Reference proteome</keyword>
<sequence length="521" mass="56619">MSTAEVPIDPPPGFWIREASHAPSPVTPLTRPFWRHREWLRVVAEEMGFLFDTLDVQEIGGWLYLRVVPLVDKVGPPPPASLTPELYRTIPEVRRRIRACVNAVETDVAGRLVRRWHDEWRGGLSARIDALRRVDLDALTDEGLAGHYGTALALGDDGCLIHFRLWGAVVVALGTFELTCRELLGWEPGRSTDLLVGGSTSSTEPARALEALAPEDYVRRYGHRALTYDLADPTLAELPDVLRDLARTRRRRDPAEADSAAEPLPASARAAVGGTRFEADFARARAAYPVREENEFLTISTPLALLRAAALEAGRRLVARNALDDPDDVFFLEVPDMLAALRGGTDPRAVAGRFRRERDWALAHPGPPSYGVPAPPPPLEALPEPVRRVNEAFRWALEQIAAPAGNVRTHARGSTTITGIPASPGRYGGPARVIRDDRDFAKLRPGDVIVCPVLPPVWSVLLGRAGALVTDRGGPLSHSAIIAREFRVPAVVATGDGTSRVHDGQAVVVDGSAGTVHLSTE</sequence>
<dbReference type="InterPro" id="IPR008279">
    <property type="entry name" value="PEP-util_enz_mobile_dom"/>
</dbReference>
<dbReference type="Gene3D" id="3.50.30.10">
    <property type="entry name" value="Phosphohistidine domain"/>
    <property type="match status" value="1"/>
</dbReference>
<dbReference type="GO" id="GO:0016772">
    <property type="term" value="F:transferase activity, transferring phosphorus-containing groups"/>
    <property type="evidence" value="ECO:0007669"/>
    <property type="project" value="InterPro"/>
</dbReference>